<accession>A0A699UWN5</accession>
<protein>
    <submittedName>
        <fullName evidence="1">Uncharacterized protein</fullName>
    </submittedName>
</protein>
<name>A0A699UWN5_TANCI</name>
<sequence length="32" mass="3846">MQALKSEEMSQLQLAEREEIDEEEYLFEAIDK</sequence>
<proteinExistence type="predicted"/>
<dbReference type="AlphaFoldDB" id="A0A699UWN5"/>
<comment type="caution">
    <text evidence="1">The sequence shown here is derived from an EMBL/GenBank/DDBJ whole genome shotgun (WGS) entry which is preliminary data.</text>
</comment>
<feature type="non-terminal residue" evidence="1">
    <location>
        <position position="32"/>
    </location>
</feature>
<gene>
    <name evidence="1" type="ORF">Tci_897558</name>
</gene>
<evidence type="ECO:0000313" key="1">
    <source>
        <dbReference type="EMBL" id="GFD25589.1"/>
    </source>
</evidence>
<organism evidence="1">
    <name type="scientific">Tanacetum cinerariifolium</name>
    <name type="common">Dalmatian daisy</name>
    <name type="synonym">Chrysanthemum cinerariifolium</name>
    <dbReference type="NCBI Taxonomy" id="118510"/>
    <lineage>
        <taxon>Eukaryota</taxon>
        <taxon>Viridiplantae</taxon>
        <taxon>Streptophyta</taxon>
        <taxon>Embryophyta</taxon>
        <taxon>Tracheophyta</taxon>
        <taxon>Spermatophyta</taxon>
        <taxon>Magnoliopsida</taxon>
        <taxon>eudicotyledons</taxon>
        <taxon>Gunneridae</taxon>
        <taxon>Pentapetalae</taxon>
        <taxon>asterids</taxon>
        <taxon>campanulids</taxon>
        <taxon>Asterales</taxon>
        <taxon>Asteraceae</taxon>
        <taxon>Asteroideae</taxon>
        <taxon>Anthemideae</taxon>
        <taxon>Anthemidinae</taxon>
        <taxon>Tanacetum</taxon>
    </lineage>
</organism>
<reference evidence="1" key="1">
    <citation type="journal article" date="2019" name="Sci. Rep.">
        <title>Draft genome of Tanacetum cinerariifolium, the natural source of mosquito coil.</title>
        <authorList>
            <person name="Yamashiro T."/>
            <person name="Shiraishi A."/>
            <person name="Satake H."/>
            <person name="Nakayama K."/>
        </authorList>
    </citation>
    <scope>NUCLEOTIDE SEQUENCE</scope>
</reference>
<dbReference type="EMBL" id="BKCJ011361898">
    <property type="protein sequence ID" value="GFD25589.1"/>
    <property type="molecule type" value="Genomic_DNA"/>
</dbReference>